<reference evidence="2" key="1">
    <citation type="submission" date="2017-11" db="EMBL/GenBank/DDBJ databases">
        <authorList>
            <person name="Kajale S.C."/>
            <person name="Sharma A."/>
        </authorList>
    </citation>
    <scope>NUCLEOTIDE SEQUENCE</scope>
    <source>
        <strain evidence="2">LS1_42</strain>
    </source>
</reference>
<evidence type="ECO:0000259" key="1">
    <source>
        <dbReference type="PROSITE" id="PS51747"/>
    </source>
</evidence>
<dbReference type="Pfam" id="PF14437">
    <property type="entry name" value="MafB19-deam"/>
    <property type="match status" value="1"/>
</dbReference>
<gene>
    <name evidence="2" type="ORF">CV102_22955</name>
</gene>
<evidence type="ECO:0000313" key="2">
    <source>
        <dbReference type="EMBL" id="TYL36321.1"/>
    </source>
</evidence>
<dbReference type="InterPro" id="IPR016193">
    <property type="entry name" value="Cytidine_deaminase-like"/>
</dbReference>
<comment type="caution">
    <text evidence="2">The sequence shown here is derived from an EMBL/GenBank/DDBJ whole genome shotgun (WGS) entry which is preliminary data.</text>
</comment>
<dbReference type="CDD" id="cd01285">
    <property type="entry name" value="nucleoside_deaminase"/>
    <property type="match status" value="1"/>
</dbReference>
<dbReference type="Gene3D" id="3.40.140.10">
    <property type="entry name" value="Cytidine Deaminase, domain 2"/>
    <property type="match status" value="1"/>
</dbReference>
<dbReference type="GO" id="GO:0052717">
    <property type="term" value="F:tRNA-specific adenosine-34 deaminase activity"/>
    <property type="evidence" value="ECO:0007669"/>
    <property type="project" value="UniProtKB-EC"/>
</dbReference>
<dbReference type="PANTHER" id="PTHR11079:SF179">
    <property type="entry name" value="TRNA(ADENINE(34)) DEAMINASE, CHLOROPLASTIC"/>
    <property type="match status" value="1"/>
</dbReference>
<dbReference type="EMBL" id="PHNJ01000019">
    <property type="protein sequence ID" value="TYL36321.1"/>
    <property type="molecule type" value="Genomic_DNA"/>
</dbReference>
<protein>
    <submittedName>
        <fullName evidence="2">tRNA-specific adenosine deaminase</fullName>
    </submittedName>
</protein>
<dbReference type="InterPro" id="IPR002125">
    <property type="entry name" value="CMP_dCMP_dom"/>
</dbReference>
<organism evidence="2 3">
    <name type="scientific">Natronococcus pandeyae</name>
    <dbReference type="NCBI Taxonomy" id="2055836"/>
    <lineage>
        <taxon>Archaea</taxon>
        <taxon>Methanobacteriati</taxon>
        <taxon>Methanobacteriota</taxon>
        <taxon>Stenosarchaea group</taxon>
        <taxon>Halobacteria</taxon>
        <taxon>Halobacteriales</taxon>
        <taxon>Natrialbaceae</taxon>
        <taxon>Natronococcus</taxon>
    </lineage>
</organism>
<sequence length="156" mass="17428">MNPDDFDHDSHMRRAFELAREAADRGDRPFGSVLVRDDAVVLTDSNRVVTENDIRRHPELHLAYRACRKLESDDRAETVMYTSTEPCPMCAGGMVRAGFDRVVYSVDGDEIAEFTGSSPSVRSATILDGITAVVGPVLNEEGRRIHEEYDWSGTHD</sequence>
<dbReference type="PROSITE" id="PS51747">
    <property type="entry name" value="CYT_DCMP_DEAMINASES_2"/>
    <property type="match status" value="1"/>
</dbReference>
<evidence type="ECO:0000313" key="3">
    <source>
        <dbReference type="Proteomes" id="UP000766904"/>
    </source>
</evidence>
<feature type="domain" description="CMP/dCMP-type deaminase" evidence="1">
    <location>
        <begin position="6"/>
        <end position="128"/>
    </location>
</feature>
<dbReference type="AlphaFoldDB" id="A0A8J8TN59"/>
<name>A0A8J8TN59_9EURY</name>
<accession>A0A8J8TN59</accession>
<proteinExistence type="predicted"/>
<dbReference type="PANTHER" id="PTHR11079">
    <property type="entry name" value="CYTOSINE DEAMINASE FAMILY MEMBER"/>
    <property type="match status" value="1"/>
</dbReference>
<dbReference type="OrthoDB" id="7284at2157"/>
<keyword evidence="3" id="KW-1185">Reference proteome</keyword>
<dbReference type="GO" id="GO:0002100">
    <property type="term" value="P:tRNA wobble adenosine to inosine editing"/>
    <property type="evidence" value="ECO:0007669"/>
    <property type="project" value="InterPro"/>
</dbReference>
<dbReference type="GO" id="GO:0046872">
    <property type="term" value="F:metal ion binding"/>
    <property type="evidence" value="ECO:0007669"/>
    <property type="project" value="UniProtKB-KW"/>
</dbReference>
<dbReference type="InterPro" id="IPR058535">
    <property type="entry name" value="MafB19-deam"/>
</dbReference>
<dbReference type="RefSeq" id="WP_148860319.1">
    <property type="nucleotide sequence ID" value="NZ_PHNJ01000019.1"/>
</dbReference>
<dbReference type="Proteomes" id="UP000766904">
    <property type="component" value="Unassembled WGS sequence"/>
</dbReference>
<dbReference type="SUPFAM" id="SSF53927">
    <property type="entry name" value="Cytidine deaminase-like"/>
    <property type="match status" value="1"/>
</dbReference>